<dbReference type="EMBL" id="WSQA01000004">
    <property type="protein sequence ID" value="MVZ61891.1"/>
    <property type="molecule type" value="Genomic_DNA"/>
</dbReference>
<evidence type="ECO:0000313" key="3">
    <source>
        <dbReference type="EMBL" id="MVZ61891.1"/>
    </source>
</evidence>
<evidence type="ECO:0000313" key="4">
    <source>
        <dbReference type="Proteomes" id="UP000435036"/>
    </source>
</evidence>
<proteinExistence type="inferred from homology"/>
<dbReference type="AlphaFoldDB" id="A0A6N8L083"/>
<gene>
    <name evidence="3" type="ORF">GQF63_07670</name>
</gene>
<feature type="domain" description="Double zinc ribbon" evidence="2">
    <location>
        <begin position="11"/>
        <end position="50"/>
    </location>
</feature>
<dbReference type="PANTHER" id="PTHR47505">
    <property type="entry name" value="DNA UTILIZATION PROTEIN YHGH"/>
    <property type="match status" value="1"/>
</dbReference>
<evidence type="ECO:0000259" key="2">
    <source>
        <dbReference type="Pfam" id="PF18912"/>
    </source>
</evidence>
<keyword evidence="4" id="KW-1185">Reference proteome</keyword>
<dbReference type="PANTHER" id="PTHR47505:SF1">
    <property type="entry name" value="DNA UTILIZATION PROTEIN YHGH"/>
    <property type="match status" value="1"/>
</dbReference>
<dbReference type="RefSeq" id="WP_160368620.1">
    <property type="nucleotide sequence ID" value="NZ_WSQA01000004.1"/>
</dbReference>
<dbReference type="OrthoDB" id="9779910at2"/>
<dbReference type="InterPro" id="IPR051910">
    <property type="entry name" value="ComF/GntX_DNA_util-trans"/>
</dbReference>
<name>A0A6N8L083_9SPHI</name>
<evidence type="ECO:0000256" key="1">
    <source>
        <dbReference type="ARBA" id="ARBA00008007"/>
    </source>
</evidence>
<protein>
    <submittedName>
        <fullName evidence="3">ComF family protein</fullName>
    </submittedName>
</protein>
<comment type="similarity">
    <text evidence="1">Belongs to the ComF/GntX family.</text>
</comment>
<dbReference type="InterPro" id="IPR029057">
    <property type="entry name" value="PRTase-like"/>
</dbReference>
<dbReference type="Proteomes" id="UP000435036">
    <property type="component" value="Unassembled WGS sequence"/>
</dbReference>
<dbReference type="InterPro" id="IPR044005">
    <property type="entry name" value="DZR_2"/>
</dbReference>
<comment type="caution">
    <text evidence="3">The sequence shown here is derived from an EMBL/GenBank/DDBJ whole genome shotgun (WGS) entry which is preliminary data.</text>
</comment>
<dbReference type="Gene3D" id="3.40.50.2020">
    <property type="match status" value="1"/>
</dbReference>
<dbReference type="CDD" id="cd06223">
    <property type="entry name" value="PRTases_typeI"/>
    <property type="match status" value="1"/>
</dbReference>
<dbReference type="SUPFAM" id="SSF53271">
    <property type="entry name" value="PRTase-like"/>
    <property type="match status" value="1"/>
</dbReference>
<dbReference type="InterPro" id="IPR000836">
    <property type="entry name" value="PRTase_dom"/>
</dbReference>
<reference evidence="3 4" key="1">
    <citation type="submission" date="2019-12" db="EMBL/GenBank/DDBJ databases">
        <authorList>
            <person name="Dong K."/>
        </authorList>
    </citation>
    <scope>NUCLEOTIDE SEQUENCE [LARGE SCALE GENOMIC DNA]</scope>
    <source>
        <strain evidence="3 4">JCM 31225</strain>
    </source>
</reference>
<accession>A0A6N8L083</accession>
<dbReference type="Pfam" id="PF18912">
    <property type="entry name" value="DZR_2"/>
    <property type="match status" value="1"/>
</dbReference>
<organism evidence="3 4">
    <name type="scientific">Sphingobacterium humi</name>
    <dbReference type="NCBI Taxonomy" id="1796905"/>
    <lineage>
        <taxon>Bacteria</taxon>
        <taxon>Pseudomonadati</taxon>
        <taxon>Bacteroidota</taxon>
        <taxon>Sphingobacteriia</taxon>
        <taxon>Sphingobacteriales</taxon>
        <taxon>Sphingobacteriaceae</taxon>
        <taxon>Sphingobacterium</taxon>
    </lineage>
</organism>
<sequence length="232" mass="26896">MKLRNTYGKALLHLVYPPQCAGCKDILYFQEHFICSSCLYHLPFTEDHYCLENESYKQLRGKLDIQRVVSMWYFRPATRVSRIIHHIKYANKPHLATYVGRLYAQELRASGVFEDVDLLIPLPLHPWRKLKRGYNQSDYFGRGLSEGLEKPLMRKILARVKHNPSQTNQDRIDRFDNVQEIFKCRKDIDLNHKHILLLDDVLTTGATITSAGQAILACFPHCRISVATIAKA</sequence>